<evidence type="ECO:0000256" key="6">
    <source>
        <dbReference type="ARBA" id="ARBA00022840"/>
    </source>
</evidence>
<gene>
    <name evidence="10" type="ORF">WJX81_001403</name>
</gene>
<dbReference type="PANTHER" id="PTHR24058">
    <property type="entry name" value="DUAL SPECIFICITY PROTEIN KINASE"/>
    <property type="match status" value="1"/>
</dbReference>
<keyword evidence="2" id="KW-0723">Serine/threonine-protein kinase</keyword>
<evidence type="ECO:0000313" key="11">
    <source>
        <dbReference type="Proteomes" id="UP001445335"/>
    </source>
</evidence>
<feature type="domain" description="Protein kinase" evidence="9">
    <location>
        <begin position="408"/>
        <end position="728"/>
    </location>
</feature>
<dbReference type="EC" id="2.7.11.1" evidence="1"/>
<feature type="compositionally biased region" description="Gly residues" evidence="8">
    <location>
        <begin position="299"/>
        <end position="316"/>
    </location>
</feature>
<dbReference type="Proteomes" id="UP001445335">
    <property type="component" value="Unassembled WGS sequence"/>
</dbReference>
<keyword evidence="3" id="KW-0808">Transferase</keyword>
<dbReference type="GO" id="GO:0004674">
    <property type="term" value="F:protein serine/threonine kinase activity"/>
    <property type="evidence" value="ECO:0007669"/>
    <property type="project" value="UniProtKB-KW"/>
</dbReference>
<feature type="region of interest" description="Disordered" evidence="8">
    <location>
        <begin position="299"/>
        <end position="340"/>
    </location>
</feature>
<dbReference type="Gene3D" id="3.30.200.20">
    <property type="entry name" value="Phosphorylase Kinase, domain 1"/>
    <property type="match status" value="1"/>
</dbReference>
<evidence type="ECO:0000256" key="8">
    <source>
        <dbReference type="SAM" id="MobiDB-lite"/>
    </source>
</evidence>
<dbReference type="PROSITE" id="PS00108">
    <property type="entry name" value="PROTEIN_KINASE_ST"/>
    <property type="match status" value="1"/>
</dbReference>
<feature type="compositionally biased region" description="Basic and acidic residues" evidence="8">
    <location>
        <begin position="51"/>
        <end position="65"/>
    </location>
</feature>
<dbReference type="FunFam" id="1.10.510.10:FF:000078">
    <property type="entry name" value="Serine/threonine-protein kinase PRP4 homolog"/>
    <property type="match status" value="1"/>
</dbReference>
<feature type="compositionally biased region" description="Basic residues" evidence="8">
    <location>
        <begin position="33"/>
        <end position="50"/>
    </location>
</feature>
<protein>
    <recommendedName>
        <fullName evidence="1">non-specific serine/threonine protein kinase</fullName>
        <ecNumber evidence="1">2.7.11.1</ecNumber>
    </recommendedName>
</protein>
<dbReference type="PROSITE" id="PS50011">
    <property type="entry name" value="PROTEIN_KINASE_DOM"/>
    <property type="match status" value="1"/>
</dbReference>
<dbReference type="InterPro" id="IPR050494">
    <property type="entry name" value="Ser_Thr_dual-spec_kinase"/>
</dbReference>
<evidence type="ECO:0000256" key="1">
    <source>
        <dbReference type="ARBA" id="ARBA00012513"/>
    </source>
</evidence>
<feature type="compositionally biased region" description="Basic and acidic residues" evidence="8">
    <location>
        <begin position="76"/>
        <end position="121"/>
    </location>
</feature>
<feature type="region of interest" description="Disordered" evidence="8">
    <location>
        <begin position="1"/>
        <end position="121"/>
    </location>
</feature>
<evidence type="ECO:0000256" key="7">
    <source>
        <dbReference type="ARBA" id="ARBA00023596"/>
    </source>
</evidence>
<dbReference type="SMART" id="SM00220">
    <property type="entry name" value="S_TKc"/>
    <property type="match status" value="1"/>
</dbReference>
<evidence type="ECO:0000256" key="4">
    <source>
        <dbReference type="ARBA" id="ARBA00022741"/>
    </source>
</evidence>
<sequence>MADASAEQEAAVDAPVLEFSAQPAVDAAPGKEAKRHGHKEKDRHHRRRRSRSADKRRLEHGERSRSPHAKRRHRGGSRDRRPERELERDRERGRGRDGNGRRERAARSREEQVEDAAKDEELAAKIEAAMNGGEDEEARLIEERRRRRQAILAKHQEQSQLSDSVAAPIASELAARGSTADLVGGSGPMSPAGLGLEAGSGARPASAGASQPPSRGTSLAPSRAASPAGTSAGAPTSGGASAAAAASGLPRPESMGAMPRSGDDSGSDDEAQTLAQGAELWQTRRDAAVAAAAAETLAGAGGGAGEGSVPAGGVGTEGPSRGATDRDSASEEARRVAVQAARPPVEGFDMFTDQDDGDMFGATPGGGGAGGKGAPAPVGAARRGLLDNYDDAEGYYNFQVGELMDERYEVFATHGKGVFSTVLRARDRSGRADALGAFPEVAVKVIRANDIMFKAGQTETVILRKLAGADPDGKRHCVRLLRTFEYRHHLCLVFESMDINLRELTKKYGRGIGLNIGAVRAYAAQLLTALYHLRNCGVIHADIKPDNILVAANRTYLKLCDFGSAMFDGENELTPYLVSRFYRAPEVILGLKYGVALDTWSIGAVIYELYTGRILFPGRTNNEMLKLMMDTKGALPRKMLRRAAFADKHFEDDVNMSFRLWEEDPVSKRPVCRLVSNPVAKRDFGALLAGGEGDKRQIAALADLLERLTALDPDRRLSPKEALRHPFIKGDKASKG</sequence>
<keyword evidence="6" id="KW-0067">ATP-binding</keyword>
<accession>A0AAW1RR57</accession>
<feature type="compositionally biased region" description="Basic residues" evidence="8">
    <location>
        <begin position="66"/>
        <end position="75"/>
    </location>
</feature>
<evidence type="ECO:0000259" key="9">
    <source>
        <dbReference type="PROSITE" id="PS50011"/>
    </source>
</evidence>
<evidence type="ECO:0000256" key="5">
    <source>
        <dbReference type="ARBA" id="ARBA00022777"/>
    </source>
</evidence>
<keyword evidence="4" id="KW-0547">Nucleotide-binding</keyword>
<dbReference type="InterPro" id="IPR044092">
    <property type="entry name" value="STKc_PRP4"/>
</dbReference>
<evidence type="ECO:0000256" key="3">
    <source>
        <dbReference type="ARBA" id="ARBA00022679"/>
    </source>
</evidence>
<evidence type="ECO:0000256" key="2">
    <source>
        <dbReference type="ARBA" id="ARBA00022527"/>
    </source>
</evidence>
<dbReference type="InterPro" id="IPR011009">
    <property type="entry name" value="Kinase-like_dom_sf"/>
</dbReference>
<dbReference type="InterPro" id="IPR000719">
    <property type="entry name" value="Prot_kinase_dom"/>
</dbReference>
<comment type="similarity">
    <text evidence="7">Belongs to the protein kinase superfamily. CMGC Ser/Thr protein kinase family.</text>
</comment>
<name>A0AAW1RR57_9CHLO</name>
<dbReference type="EMBL" id="JALJOU010000025">
    <property type="protein sequence ID" value="KAK9836273.1"/>
    <property type="molecule type" value="Genomic_DNA"/>
</dbReference>
<feature type="region of interest" description="Disordered" evidence="8">
    <location>
        <begin position="179"/>
        <end position="280"/>
    </location>
</feature>
<dbReference type="GO" id="GO:0005524">
    <property type="term" value="F:ATP binding"/>
    <property type="evidence" value="ECO:0007669"/>
    <property type="project" value="UniProtKB-KW"/>
</dbReference>
<evidence type="ECO:0000313" key="10">
    <source>
        <dbReference type="EMBL" id="KAK9836273.1"/>
    </source>
</evidence>
<dbReference type="Pfam" id="PF00069">
    <property type="entry name" value="Pkinase"/>
    <property type="match status" value="1"/>
</dbReference>
<dbReference type="SUPFAM" id="SSF56112">
    <property type="entry name" value="Protein kinase-like (PK-like)"/>
    <property type="match status" value="1"/>
</dbReference>
<feature type="compositionally biased region" description="Basic and acidic residues" evidence="8">
    <location>
        <begin position="323"/>
        <end position="335"/>
    </location>
</feature>
<dbReference type="AlphaFoldDB" id="A0AAW1RR57"/>
<dbReference type="Gene3D" id="1.10.510.10">
    <property type="entry name" value="Transferase(Phosphotransferase) domain 1"/>
    <property type="match status" value="1"/>
</dbReference>
<dbReference type="GO" id="GO:0045292">
    <property type="term" value="P:mRNA cis splicing, via spliceosome"/>
    <property type="evidence" value="ECO:0007669"/>
    <property type="project" value="InterPro"/>
</dbReference>
<dbReference type="CDD" id="cd14135">
    <property type="entry name" value="STKc_PRP4"/>
    <property type="match status" value="1"/>
</dbReference>
<dbReference type="PANTHER" id="PTHR24058:SF103">
    <property type="entry name" value="SERINE_THREONINE-PROTEIN KINASE PRP4 HOMOLOG"/>
    <property type="match status" value="1"/>
</dbReference>
<organism evidence="10 11">
    <name type="scientific">Elliptochloris bilobata</name>
    <dbReference type="NCBI Taxonomy" id="381761"/>
    <lineage>
        <taxon>Eukaryota</taxon>
        <taxon>Viridiplantae</taxon>
        <taxon>Chlorophyta</taxon>
        <taxon>core chlorophytes</taxon>
        <taxon>Trebouxiophyceae</taxon>
        <taxon>Trebouxiophyceae incertae sedis</taxon>
        <taxon>Elliptochloris clade</taxon>
        <taxon>Elliptochloris</taxon>
    </lineage>
</organism>
<feature type="compositionally biased region" description="Low complexity" evidence="8">
    <location>
        <begin position="199"/>
        <end position="252"/>
    </location>
</feature>
<keyword evidence="11" id="KW-1185">Reference proteome</keyword>
<reference evidence="10 11" key="1">
    <citation type="journal article" date="2024" name="Nat. Commun.">
        <title>Phylogenomics reveals the evolutionary origins of lichenization in chlorophyte algae.</title>
        <authorList>
            <person name="Puginier C."/>
            <person name="Libourel C."/>
            <person name="Otte J."/>
            <person name="Skaloud P."/>
            <person name="Haon M."/>
            <person name="Grisel S."/>
            <person name="Petersen M."/>
            <person name="Berrin J.G."/>
            <person name="Delaux P.M."/>
            <person name="Dal Grande F."/>
            <person name="Keller J."/>
        </authorList>
    </citation>
    <scope>NUCLEOTIDE SEQUENCE [LARGE SCALE GENOMIC DNA]</scope>
    <source>
        <strain evidence="10 11">SAG 245.80</strain>
    </source>
</reference>
<comment type="caution">
    <text evidence="10">The sequence shown here is derived from an EMBL/GenBank/DDBJ whole genome shotgun (WGS) entry which is preliminary data.</text>
</comment>
<proteinExistence type="inferred from homology"/>
<dbReference type="InterPro" id="IPR008271">
    <property type="entry name" value="Ser/Thr_kinase_AS"/>
</dbReference>
<keyword evidence="5" id="KW-0418">Kinase</keyword>